<dbReference type="AlphaFoldDB" id="A0A2V3A5X0"/>
<evidence type="ECO:0000259" key="8">
    <source>
        <dbReference type="PROSITE" id="PS51913"/>
    </source>
</evidence>
<dbReference type="GO" id="GO:0006355">
    <property type="term" value="P:regulation of DNA-templated transcription"/>
    <property type="evidence" value="ECO:0007669"/>
    <property type="project" value="UniProtKB-UniRule"/>
</dbReference>
<dbReference type="Pfam" id="PF05066">
    <property type="entry name" value="HARE-HTH"/>
    <property type="match status" value="1"/>
</dbReference>
<evidence type="ECO:0000313" key="10">
    <source>
        <dbReference type="Proteomes" id="UP000247150"/>
    </source>
</evidence>
<dbReference type="OrthoDB" id="401223at2"/>
<dbReference type="InterPro" id="IPR029757">
    <property type="entry name" value="RpoE"/>
</dbReference>
<dbReference type="Gene3D" id="1.10.10.1250">
    <property type="entry name" value="RNA polymerase, subunit delta, N-terminal domain"/>
    <property type="match status" value="1"/>
</dbReference>
<organism evidence="9 10">
    <name type="scientific">Cytobacillus oceanisediminis</name>
    <dbReference type="NCBI Taxonomy" id="665099"/>
    <lineage>
        <taxon>Bacteria</taxon>
        <taxon>Bacillati</taxon>
        <taxon>Bacillota</taxon>
        <taxon>Bacilli</taxon>
        <taxon>Bacillales</taxon>
        <taxon>Bacillaceae</taxon>
        <taxon>Cytobacillus</taxon>
    </lineage>
</organism>
<feature type="region of interest" description="Disordered" evidence="7">
    <location>
        <begin position="115"/>
        <end position="192"/>
    </location>
</feature>
<evidence type="ECO:0000313" key="9">
    <source>
        <dbReference type="EMBL" id="PWW31149.1"/>
    </source>
</evidence>
<keyword evidence="5 6" id="KW-0804">Transcription</keyword>
<evidence type="ECO:0000256" key="7">
    <source>
        <dbReference type="SAM" id="MobiDB-lite"/>
    </source>
</evidence>
<protein>
    <recommendedName>
        <fullName evidence="6">Probable DNA-directed RNA polymerase subunit delta</fullName>
    </recommendedName>
    <alternativeName>
        <fullName evidence="6">RNAP delta factor</fullName>
    </alternativeName>
</protein>
<comment type="caution">
    <text evidence="9">The sequence shown here is derived from an EMBL/GenBank/DDBJ whole genome shotgun (WGS) entry which is preliminary data.</text>
</comment>
<keyword evidence="3 6" id="KW-0808">Transferase</keyword>
<comment type="function">
    <text evidence="6">Participates in both the initiation and recycling phases of transcription. In the presence of the delta subunit, RNAP displays an increased specificity of transcription, a decreased affinity for nucleic acids, and an increased efficiency of RNA synthesis because of enhanced recycling.</text>
</comment>
<feature type="domain" description="HTH HARE-type" evidence="8">
    <location>
        <begin position="14"/>
        <end position="81"/>
    </location>
</feature>
<dbReference type="GO" id="GO:0000428">
    <property type="term" value="C:DNA-directed RNA polymerase complex"/>
    <property type="evidence" value="ECO:0007669"/>
    <property type="project" value="UniProtKB-KW"/>
</dbReference>
<evidence type="ECO:0000256" key="4">
    <source>
        <dbReference type="ARBA" id="ARBA00022695"/>
    </source>
</evidence>
<dbReference type="EMBL" id="QGTW01000002">
    <property type="protein sequence ID" value="PWW31149.1"/>
    <property type="molecule type" value="Genomic_DNA"/>
</dbReference>
<sequence length="192" mass="22588">MSLEQISKEELQDMSLIEVAYELLKSKKEPMAFNDIMGEVAKLLDLSEEQVKSKIAQFYTDLNIDGHFIGLGDNRWGLRSWYPVDQYEEEVVTVIKPKKKKAKKKVDDDLDLEDYDELDEEDIDYDDIDGFDDDDLTEDDEDDDLLDDDDDIDEDFEDDEEIIDKDEEFDLDDDDEELEEDELEIEDDEEDL</sequence>
<accession>A0A2V3A5X0</accession>
<name>A0A2V3A5X0_9BACI</name>
<dbReference type="HAMAP" id="MF_00357">
    <property type="entry name" value="RNApol_bact_RpoE"/>
    <property type="match status" value="1"/>
</dbReference>
<dbReference type="GO" id="GO:0006351">
    <property type="term" value="P:DNA-templated transcription"/>
    <property type="evidence" value="ECO:0007669"/>
    <property type="project" value="InterPro"/>
</dbReference>
<evidence type="ECO:0000256" key="2">
    <source>
        <dbReference type="ARBA" id="ARBA00022478"/>
    </source>
</evidence>
<dbReference type="Proteomes" id="UP000247150">
    <property type="component" value="Unassembled WGS sequence"/>
</dbReference>
<keyword evidence="2 6" id="KW-0240">DNA-directed RNA polymerase</keyword>
<reference evidence="9 10" key="1">
    <citation type="submission" date="2018-05" db="EMBL/GenBank/DDBJ databases">
        <title>Freshwater and sediment microbial communities from various areas in North America, analyzing microbe dynamics in response to fracking.</title>
        <authorList>
            <person name="Lamendella R."/>
        </authorList>
    </citation>
    <scope>NUCLEOTIDE SEQUENCE [LARGE SCALE GENOMIC DNA]</scope>
    <source>
        <strain evidence="9 10">15_TX</strain>
    </source>
</reference>
<evidence type="ECO:0000256" key="6">
    <source>
        <dbReference type="HAMAP-Rule" id="MF_00357"/>
    </source>
</evidence>
<evidence type="ECO:0000256" key="3">
    <source>
        <dbReference type="ARBA" id="ARBA00022679"/>
    </source>
</evidence>
<dbReference type="NCBIfam" id="TIGR04567">
    <property type="entry name" value="RNAP_delt_lowGC"/>
    <property type="match status" value="1"/>
</dbReference>
<dbReference type="RefSeq" id="WP_110063698.1">
    <property type="nucleotide sequence ID" value="NZ_QGTW01000002.1"/>
</dbReference>
<evidence type="ECO:0000256" key="5">
    <source>
        <dbReference type="ARBA" id="ARBA00023163"/>
    </source>
</evidence>
<dbReference type="InterPro" id="IPR038087">
    <property type="entry name" value="RNAP_delta_N_dom_sf"/>
</dbReference>
<dbReference type="InterPro" id="IPR007759">
    <property type="entry name" value="Asxl_HARE-HTH"/>
</dbReference>
<comment type="subunit">
    <text evidence="6">RNAP is composed of a core of 2 alpha, a beta and a beta' subunits. The core is associated with a delta subunit and one of several sigma factors.</text>
</comment>
<proteinExistence type="inferred from homology"/>
<comment type="similarity">
    <text evidence="1 6">Belongs to the RpoE family.</text>
</comment>
<dbReference type="PROSITE" id="PS51913">
    <property type="entry name" value="HTH_HARE"/>
    <property type="match status" value="1"/>
</dbReference>
<keyword evidence="4 6" id="KW-0548">Nucleotidyltransferase</keyword>
<dbReference type="GO" id="GO:0003899">
    <property type="term" value="F:DNA-directed RNA polymerase activity"/>
    <property type="evidence" value="ECO:0007669"/>
    <property type="project" value="UniProtKB-UniRule"/>
</dbReference>
<evidence type="ECO:0000256" key="1">
    <source>
        <dbReference type="ARBA" id="ARBA00009828"/>
    </source>
</evidence>
<gene>
    <name evidence="6" type="primary">rpoE</name>
    <name evidence="9" type="ORF">DFO73_102144</name>
</gene>